<gene>
    <name evidence="4 6" type="primary">Gmcl1-ps1</name>
    <name evidence="6" type="synonym">RGD1565657</name>
</gene>
<dbReference type="Pfam" id="PF00651">
    <property type="entry name" value="BTB"/>
    <property type="match status" value="1"/>
</dbReference>
<dbReference type="SMART" id="SM00225">
    <property type="entry name" value="BTB"/>
    <property type="match status" value="1"/>
</dbReference>
<dbReference type="InterPro" id="IPR000210">
    <property type="entry name" value="BTB/POZ_dom"/>
</dbReference>
<accession>A0A0G2K031</accession>
<protein>
    <submittedName>
        <fullName evidence="4">Germ cell-less 1, spermatogenesis associated, pseudogene 1</fullName>
    </submittedName>
</protein>
<dbReference type="GeneTree" id="ENSGT00940000166157"/>
<dbReference type="RGD" id="1565657">
    <property type="gene designation" value="Gmcl1-ps1"/>
</dbReference>
<dbReference type="InParanoid" id="A0A0G2K031"/>
<dbReference type="InterPro" id="IPR011333">
    <property type="entry name" value="SKP1/BTB/POZ_sf"/>
</dbReference>
<organism evidence="4 5">
    <name type="scientific">Rattus norvegicus</name>
    <name type="common">Rat</name>
    <dbReference type="NCBI Taxonomy" id="10116"/>
    <lineage>
        <taxon>Eukaryota</taxon>
        <taxon>Metazoa</taxon>
        <taxon>Chordata</taxon>
        <taxon>Craniata</taxon>
        <taxon>Vertebrata</taxon>
        <taxon>Euteleostomi</taxon>
        <taxon>Mammalia</taxon>
        <taxon>Eutheria</taxon>
        <taxon>Euarchontoglires</taxon>
        <taxon>Glires</taxon>
        <taxon>Rodentia</taxon>
        <taxon>Myomorpha</taxon>
        <taxon>Muroidea</taxon>
        <taxon>Muridae</taxon>
        <taxon>Murinae</taxon>
        <taxon>Rattus</taxon>
    </lineage>
</organism>
<evidence type="ECO:0000313" key="4">
    <source>
        <dbReference type="Ensembl" id="ENSRNOP00000071281.3"/>
    </source>
</evidence>
<dbReference type="PANTHER" id="PTHR23231:SF20">
    <property type="entry name" value="SIMILAR TO GERM CELL-LESS"/>
    <property type="match status" value="1"/>
</dbReference>
<dbReference type="Bgee" id="ENSRNOG00000057644">
    <property type="expression patterns" value="Expressed in testis"/>
</dbReference>
<dbReference type="Ensembl" id="ENSRNOT00000078311.3">
    <property type="protein sequence ID" value="ENSRNOP00000071281.3"/>
    <property type="gene ID" value="ENSRNOG00000057644.3"/>
</dbReference>
<feature type="region of interest" description="Disordered" evidence="2">
    <location>
        <begin position="1"/>
        <end position="80"/>
    </location>
</feature>
<name>A0A0G2K031_RAT</name>
<evidence type="ECO:0000256" key="1">
    <source>
        <dbReference type="ARBA" id="ARBA00022473"/>
    </source>
</evidence>
<dbReference type="PROSITE" id="PS50097">
    <property type="entry name" value="BTB"/>
    <property type="match status" value="1"/>
</dbReference>
<evidence type="ECO:0000256" key="2">
    <source>
        <dbReference type="SAM" id="MobiDB-lite"/>
    </source>
</evidence>
<dbReference type="Proteomes" id="UP000002494">
    <property type="component" value="Chromosome X"/>
</dbReference>
<dbReference type="VEuPathDB" id="HostDB:ENSRNOG00000057644"/>
<dbReference type="GO" id="GO:0005634">
    <property type="term" value="C:nucleus"/>
    <property type="evidence" value="ECO:0000318"/>
    <property type="project" value="GO_Central"/>
</dbReference>
<dbReference type="SUPFAM" id="SSF54695">
    <property type="entry name" value="POZ domain"/>
    <property type="match status" value="1"/>
</dbReference>
<dbReference type="OMA" id="YLEQCKF"/>
<keyword evidence="1" id="KW-0217">Developmental protein</keyword>
<dbReference type="Gene3D" id="3.30.710.10">
    <property type="entry name" value="Potassium Channel Kv1.1, Chain A"/>
    <property type="match status" value="1"/>
</dbReference>
<dbReference type="PANTHER" id="PTHR23231">
    <property type="entry name" value="GERM CELL-LESS PROTEIN"/>
    <property type="match status" value="1"/>
</dbReference>
<proteinExistence type="predicted"/>
<evidence type="ECO:0000313" key="6">
    <source>
        <dbReference type="RGD" id="1565657"/>
    </source>
</evidence>
<reference evidence="4" key="3">
    <citation type="submission" date="2025-09" db="UniProtKB">
        <authorList>
            <consortium name="Ensembl"/>
        </authorList>
    </citation>
    <scope>IDENTIFICATION</scope>
    <source>
        <strain evidence="4">Brown Norway</strain>
    </source>
</reference>
<feature type="compositionally biased region" description="Low complexity" evidence="2">
    <location>
        <begin position="31"/>
        <end position="44"/>
    </location>
</feature>
<feature type="domain" description="BTB" evidence="3">
    <location>
        <begin position="96"/>
        <end position="166"/>
    </location>
</feature>
<dbReference type="OrthoDB" id="6359943at2759"/>
<evidence type="ECO:0000313" key="5">
    <source>
        <dbReference type="Proteomes" id="UP000002494"/>
    </source>
</evidence>
<feature type="compositionally biased region" description="Basic and acidic residues" evidence="2">
    <location>
        <begin position="20"/>
        <end position="29"/>
    </location>
</feature>
<dbReference type="AlphaFoldDB" id="A0A0G2K031"/>
<keyword evidence="5" id="KW-1185">Reference proteome</keyword>
<reference evidence="4" key="2">
    <citation type="submission" date="2025-08" db="UniProtKB">
        <authorList>
            <consortium name="Ensembl"/>
        </authorList>
    </citation>
    <scope>IDENTIFICATION</scope>
    <source>
        <strain evidence="4">Brown Norway</strain>
    </source>
</reference>
<dbReference type="FunCoup" id="A0A0G2K031">
    <property type="interactions" value="67"/>
</dbReference>
<dbReference type="InterPro" id="IPR043380">
    <property type="entry name" value="Gcl-like"/>
</dbReference>
<sequence length="515" mass="58089">MGALSSRMWSGRNPEEDEPAREGAAREEEAAVGAGEQAGPAVVQEEQASELPGVSTGQAGHKRKASPGGPKAKVPRKKMDKSRGIYESLFLGGENSDVKICAFQQEWCLHRAYLCRSGYFSSMFCGAWLETNMNTIEMQMPDENIDREAFHEVLGFLYSRRIAIPPSRVIAILATASMLQLDELIQQCEDMMRATVRTDTVCSYYYSAENYGLQSIRYICRQWLLDNLMIRQNDELLLEINLNLMRELIASSDLLVVGVEMDVYITLKKWMYLQLEARTCSESQRAVLPAQLCFAKFKSESDSSPFLDSNQGRTFVPVFQKLRLPYIICDLPSAHVIDQDGLIPATWLTPVYKEQWLALLRAEQSRELGPMDIYVSDIGGNSMRCGGQLISDEQCSWTWTGFNFGWDLVVCYVNKRIVFRRSAMNKSCGLGVSLLWQRKVAFRLRVISLDSTGKAVLRRETEYSVLSLRKDQELEVVNLQNQDLTFPMYVACNFLYLPGESGAGPSGESSRSPMN</sequence>
<dbReference type="AGR" id="RGD:1565657"/>
<dbReference type="GO" id="GO:0007281">
    <property type="term" value="P:germ cell development"/>
    <property type="evidence" value="ECO:0007669"/>
    <property type="project" value="InterPro"/>
</dbReference>
<reference evidence="4" key="1">
    <citation type="submission" date="2024-01" db="EMBL/GenBank/DDBJ databases">
        <title>GRCr8: a new rat reference genome assembly contstructed from accurate long reads and long range scaffolding.</title>
        <authorList>
            <person name="Doris P.A."/>
            <person name="Kalbfleisch T."/>
            <person name="Li K."/>
            <person name="Howe K."/>
            <person name="Wood J."/>
        </authorList>
    </citation>
    <scope>NUCLEOTIDE SEQUENCE [LARGE SCALE GENOMIC DNA]</scope>
    <source>
        <strain evidence="4">Brown Norway</strain>
    </source>
</reference>
<evidence type="ECO:0000259" key="3">
    <source>
        <dbReference type="PROSITE" id="PS50097"/>
    </source>
</evidence>